<dbReference type="Proteomes" id="UP000243499">
    <property type="component" value="Chromosome 8"/>
</dbReference>
<feature type="region of interest" description="Disordered" evidence="6">
    <location>
        <begin position="159"/>
        <end position="232"/>
    </location>
</feature>
<evidence type="ECO:0000256" key="5">
    <source>
        <dbReference type="ARBA" id="ARBA00038129"/>
    </source>
</evidence>
<comment type="subcellular location">
    <subcellularLocation>
        <location evidence="1">Nucleus</location>
    </subcellularLocation>
</comment>
<dbReference type="InterPro" id="IPR050568">
    <property type="entry name" value="Transcr_DNA_Rep_Reg"/>
</dbReference>
<dbReference type="AlphaFoldDB" id="A0A2S3IDE3"/>
<dbReference type="InterPro" id="IPR007125">
    <property type="entry name" value="H2A/H2B/H3"/>
</dbReference>
<reference evidence="8" key="1">
    <citation type="submission" date="2018-04" db="EMBL/GenBank/DDBJ databases">
        <title>WGS assembly of Panicum hallii.</title>
        <authorList>
            <person name="Lovell J."/>
            <person name="Jenkins J."/>
            <person name="Lowry D."/>
            <person name="Mamidi S."/>
            <person name="Sreedasyam A."/>
            <person name="Weng X."/>
            <person name="Barry K."/>
            <person name="Bonette J."/>
            <person name="Campitelli B."/>
            <person name="Daum C."/>
            <person name="Gordon S."/>
            <person name="Gould B."/>
            <person name="Lipzen A."/>
            <person name="Macqueen A."/>
            <person name="Palacio-Mejia J."/>
            <person name="Plott C."/>
            <person name="Shakirov E."/>
            <person name="Shu S."/>
            <person name="Yoshinaga Y."/>
            <person name="Zane M."/>
            <person name="Rokhsar D."/>
            <person name="Grimwood J."/>
            <person name="Schmutz J."/>
            <person name="Juenger T."/>
        </authorList>
    </citation>
    <scope>NUCLEOTIDE SEQUENCE [LARGE SCALE GENOMIC DNA]</scope>
    <source>
        <strain evidence="8">FIL2</strain>
    </source>
</reference>
<dbReference type="Gene3D" id="1.10.20.10">
    <property type="entry name" value="Histone, subunit A"/>
    <property type="match status" value="1"/>
</dbReference>
<keyword evidence="3" id="KW-0804">Transcription</keyword>
<evidence type="ECO:0000256" key="1">
    <source>
        <dbReference type="ARBA" id="ARBA00004123"/>
    </source>
</evidence>
<keyword evidence="2" id="KW-0805">Transcription regulation</keyword>
<name>A0A2S3IDE3_9POAL</name>
<organism evidence="8">
    <name type="scientific">Panicum hallii</name>
    <dbReference type="NCBI Taxonomy" id="206008"/>
    <lineage>
        <taxon>Eukaryota</taxon>
        <taxon>Viridiplantae</taxon>
        <taxon>Streptophyta</taxon>
        <taxon>Embryophyta</taxon>
        <taxon>Tracheophyta</taxon>
        <taxon>Spermatophyta</taxon>
        <taxon>Magnoliopsida</taxon>
        <taxon>Liliopsida</taxon>
        <taxon>Poales</taxon>
        <taxon>Poaceae</taxon>
        <taxon>PACMAD clade</taxon>
        <taxon>Panicoideae</taxon>
        <taxon>Panicodae</taxon>
        <taxon>Paniceae</taxon>
        <taxon>Panicinae</taxon>
        <taxon>Panicum</taxon>
        <taxon>Panicum sect. Panicum</taxon>
    </lineage>
</organism>
<dbReference type="GO" id="GO:0005634">
    <property type="term" value="C:nucleus"/>
    <property type="evidence" value="ECO:0007669"/>
    <property type="project" value="UniProtKB-SubCell"/>
</dbReference>
<evidence type="ECO:0000259" key="7">
    <source>
        <dbReference type="Pfam" id="PF00125"/>
    </source>
</evidence>
<proteinExistence type="inferred from homology"/>
<dbReference type="EMBL" id="CM008053">
    <property type="protein sequence ID" value="PAN41878.1"/>
    <property type="molecule type" value="Genomic_DNA"/>
</dbReference>
<evidence type="ECO:0000313" key="8">
    <source>
        <dbReference type="EMBL" id="PAN41878.1"/>
    </source>
</evidence>
<dbReference type="SUPFAM" id="SSF47113">
    <property type="entry name" value="Histone-fold"/>
    <property type="match status" value="1"/>
</dbReference>
<evidence type="ECO:0000256" key="6">
    <source>
        <dbReference type="SAM" id="MobiDB-lite"/>
    </source>
</evidence>
<dbReference type="Pfam" id="PF00125">
    <property type="entry name" value="Histone"/>
    <property type="match status" value="1"/>
</dbReference>
<feature type="region of interest" description="Disordered" evidence="6">
    <location>
        <begin position="1"/>
        <end position="24"/>
    </location>
</feature>
<comment type="similarity">
    <text evidence="5">Belongs to the NFYC/HAP5 subunit family.</text>
</comment>
<dbReference type="GO" id="GO:0046982">
    <property type="term" value="F:protein heterodimerization activity"/>
    <property type="evidence" value="ECO:0007669"/>
    <property type="project" value="InterPro"/>
</dbReference>
<keyword evidence="4" id="KW-0539">Nucleus</keyword>
<dbReference type="Gramene" id="PAN41878">
    <property type="protein sequence ID" value="PAN41878"/>
    <property type="gene ID" value="PAHAL_8G076200"/>
</dbReference>
<feature type="compositionally biased region" description="Gly residues" evidence="6">
    <location>
        <begin position="1"/>
        <end position="10"/>
    </location>
</feature>
<dbReference type="InterPro" id="IPR009072">
    <property type="entry name" value="Histone-fold"/>
</dbReference>
<gene>
    <name evidence="8" type="ORF">PAHAL_8G076200</name>
</gene>
<accession>A0A2S3IDE3</accession>
<feature type="domain" description="Core Histone H2A/H2B/H3" evidence="7">
    <location>
        <begin position="47"/>
        <end position="115"/>
    </location>
</feature>
<dbReference type="PANTHER" id="PTHR10252:SF136">
    <property type="entry name" value="TRANSCRIPTION FACTOR CBF_NF-Y_ARCHAEAL HISTONE DOMAIN-CONTAINING PROTEIN"/>
    <property type="match status" value="1"/>
</dbReference>
<evidence type="ECO:0000256" key="2">
    <source>
        <dbReference type="ARBA" id="ARBA00023015"/>
    </source>
</evidence>
<sequence>MSSGSKGGAGRPQELHGSPPTTLPSLQQQELDEFWRKVVGDIENTVNFNNHTIPMSSVVQIIREHQGGLMMSSETPPVVTKVLEIFVEELTVRAWMCAKSHDRSSILESDIYEAINSSESYVCLNDVRQRAVTNHDQASMSSNAPQLQQEPHFVTATSTLIEGGPTDHPYKSGEEASQIPEDNLAPTTSAQPDEDPNMLTTSSGGTEETKINSTNGGSFNVPPLSHQVHQVL</sequence>
<feature type="compositionally biased region" description="Polar residues" evidence="6">
    <location>
        <begin position="198"/>
        <end position="218"/>
    </location>
</feature>
<dbReference type="GO" id="GO:0006355">
    <property type="term" value="P:regulation of DNA-templated transcription"/>
    <property type="evidence" value="ECO:0007669"/>
    <property type="project" value="TreeGrafter"/>
</dbReference>
<evidence type="ECO:0000256" key="3">
    <source>
        <dbReference type="ARBA" id="ARBA00023163"/>
    </source>
</evidence>
<evidence type="ECO:0000256" key="4">
    <source>
        <dbReference type="ARBA" id="ARBA00023242"/>
    </source>
</evidence>
<protein>
    <recommendedName>
        <fullName evidence="7">Core Histone H2A/H2B/H3 domain-containing protein</fullName>
    </recommendedName>
</protein>
<dbReference type="GO" id="GO:0000976">
    <property type="term" value="F:transcription cis-regulatory region binding"/>
    <property type="evidence" value="ECO:0007669"/>
    <property type="project" value="TreeGrafter"/>
</dbReference>
<dbReference type="PANTHER" id="PTHR10252">
    <property type="entry name" value="HISTONE-LIKE TRANSCRIPTION FACTOR CCAAT-RELATED"/>
    <property type="match status" value="1"/>
</dbReference>